<sequence>MLAPAETFVKQDTLGLDRLMFLAPTPPPLHLIPQKIKIMGCFPSTARSNDDLHTVCATVATTEKDCQQVPDERHYEEVLRESEVYKRLEKKEQAAAADEEKMRQVRKSYARHPGYAARVL</sequence>
<dbReference type="Proteomes" id="UP000756132">
    <property type="component" value="Chromosome 3"/>
</dbReference>
<dbReference type="GeneID" id="71987683"/>
<reference evidence="1" key="2">
    <citation type="journal article" date="2022" name="Microb. Genom.">
        <title>A chromosome-scale genome assembly of the tomato pathogen Cladosporium fulvum reveals a compartmentalized genome architecture and the presence of a dispensable chromosome.</title>
        <authorList>
            <person name="Zaccaron A.Z."/>
            <person name="Chen L.H."/>
            <person name="Samaras A."/>
            <person name="Stergiopoulos I."/>
        </authorList>
    </citation>
    <scope>NUCLEOTIDE SEQUENCE</scope>
    <source>
        <strain evidence="1">Race5_Kim</strain>
    </source>
</reference>
<dbReference type="AlphaFoldDB" id="A0A9Q8P729"/>
<evidence type="ECO:0000313" key="2">
    <source>
        <dbReference type="Proteomes" id="UP000756132"/>
    </source>
</evidence>
<name>A0A9Q8P729_PASFU</name>
<keyword evidence="2" id="KW-1185">Reference proteome</keyword>
<gene>
    <name evidence="1" type="ORF">CLAFUR5_07805</name>
</gene>
<accession>A0A9Q8P729</accession>
<dbReference type="EMBL" id="CP090165">
    <property type="protein sequence ID" value="UJO15628.1"/>
    <property type="molecule type" value="Genomic_DNA"/>
</dbReference>
<reference evidence="1" key="1">
    <citation type="submission" date="2021-12" db="EMBL/GenBank/DDBJ databases">
        <authorList>
            <person name="Zaccaron A."/>
            <person name="Stergiopoulos I."/>
        </authorList>
    </citation>
    <scope>NUCLEOTIDE SEQUENCE</scope>
    <source>
        <strain evidence="1">Race5_Kim</strain>
    </source>
</reference>
<dbReference type="KEGG" id="ffu:CLAFUR5_07805"/>
<evidence type="ECO:0000313" key="1">
    <source>
        <dbReference type="EMBL" id="UJO15628.1"/>
    </source>
</evidence>
<dbReference type="RefSeq" id="XP_047759994.1">
    <property type="nucleotide sequence ID" value="XM_047906953.1"/>
</dbReference>
<proteinExistence type="predicted"/>
<protein>
    <submittedName>
        <fullName evidence="1">Uncharacterized protein</fullName>
    </submittedName>
</protein>
<organism evidence="1 2">
    <name type="scientific">Passalora fulva</name>
    <name type="common">Tomato leaf mold</name>
    <name type="synonym">Cladosporium fulvum</name>
    <dbReference type="NCBI Taxonomy" id="5499"/>
    <lineage>
        <taxon>Eukaryota</taxon>
        <taxon>Fungi</taxon>
        <taxon>Dikarya</taxon>
        <taxon>Ascomycota</taxon>
        <taxon>Pezizomycotina</taxon>
        <taxon>Dothideomycetes</taxon>
        <taxon>Dothideomycetidae</taxon>
        <taxon>Mycosphaerellales</taxon>
        <taxon>Mycosphaerellaceae</taxon>
        <taxon>Fulvia</taxon>
    </lineage>
</organism>